<dbReference type="AlphaFoldDB" id="A0A161PCQ2"/>
<dbReference type="EMBL" id="LUKD01000001">
    <property type="protein sequence ID" value="KYG67854.1"/>
    <property type="molecule type" value="Genomic_DNA"/>
</dbReference>
<comment type="caution">
    <text evidence="1">The sequence shown here is derived from an EMBL/GenBank/DDBJ whole genome shotgun (WGS) entry which is preliminary data.</text>
</comment>
<dbReference type="RefSeq" id="WP_063204558.1">
    <property type="nucleotide sequence ID" value="NZ_LUKD01000001.1"/>
</dbReference>
<dbReference type="Proteomes" id="UP000075799">
    <property type="component" value="Unassembled WGS sequence"/>
</dbReference>
<gene>
    <name evidence="1" type="ORF">AZI87_00815</name>
</gene>
<organism evidence="1 2">
    <name type="scientific">Bdellovibrio bacteriovorus</name>
    <dbReference type="NCBI Taxonomy" id="959"/>
    <lineage>
        <taxon>Bacteria</taxon>
        <taxon>Pseudomonadati</taxon>
        <taxon>Bdellovibrionota</taxon>
        <taxon>Bdellovibrionia</taxon>
        <taxon>Bdellovibrionales</taxon>
        <taxon>Pseudobdellovibrionaceae</taxon>
        <taxon>Bdellovibrio</taxon>
    </lineage>
</organism>
<dbReference type="OrthoDB" id="1164153at2"/>
<dbReference type="SUPFAM" id="SSF48403">
    <property type="entry name" value="Ankyrin repeat"/>
    <property type="match status" value="1"/>
</dbReference>
<dbReference type="PANTHER" id="PTHR24127">
    <property type="entry name" value="ANKYRIN REPEAT AND EF-HAND DOMAIN-CONTAINING PROTEIN 1"/>
    <property type="match status" value="1"/>
</dbReference>
<evidence type="ECO:0000313" key="2">
    <source>
        <dbReference type="Proteomes" id="UP000075799"/>
    </source>
</evidence>
<accession>A0A161PCQ2</accession>
<protein>
    <submittedName>
        <fullName evidence="1">Uncharacterized protein</fullName>
    </submittedName>
</protein>
<evidence type="ECO:0000313" key="1">
    <source>
        <dbReference type="EMBL" id="KYG67854.1"/>
    </source>
</evidence>
<reference evidence="1 2" key="1">
    <citation type="submission" date="2016-03" db="EMBL/GenBank/DDBJ databases">
        <authorList>
            <person name="Ploux O."/>
        </authorList>
    </citation>
    <scope>NUCLEOTIDE SEQUENCE [LARGE SCALE GENOMIC DNA]</scope>
    <source>
        <strain evidence="1 2">EC13</strain>
    </source>
</reference>
<dbReference type="SMART" id="SM00248">
    <property type="entry name" value="ANK"/>
    <property type="match status" value="2"/>
</dbReference>
<dbReference type="PANTHER" id="PTHR24127:SF1">
    <property type="entry name" value="ANKYRIN REPEAT AND EF-HAND DOMAIN-CONTAINING PROTEIN 1"/>
    <property type="match status" value="1"/>
</dbReference>
<dbReference type="Pfam" id="PF12796">
    <property type="entry name" value="Ank_2"/>
    <property type="match status" value="1"/>
</dbReference>
<sequence length="114" mass="12718">MSAGDWKEMYSAASSGNMDLVRYHIENGVNPNYQHPEILATPLVAAISAGHTDIALFLLDNKADPNLKSFFDDMTAVEAARRYKNETVLGELKKRGIHIKPSFFGKLLDRLLPK</sequence>
<name>A0A161PCQ2_BDEBC</name>
<dbReference type="InterPro" id="IPR036770">
    <property type="entry name" value="Ankyrin_rpt-contain_sf"/>
</dbReference>
<dbReference type="InterPro" id="IPR002110">
    <property type="entry name" value="Ankyrin_rpt"/>
</dbReference>
<dbReference type="InterPro" id="IPR052801">
    <property type="entry name" value="Ankyrin-EF-hand"/>
</dbReference>
<dbReference type="Gene3D" id="1.25.40.20">
    <property type="entry name" value="Ankyrin repeat-containing domain"/>
    <property type="match status" value="1"/>
</dbReference>
<proteinExistence type="predicted"/>